<comment type="subcellular location">
    <subcellularLocation>
        <location evidence="8">Cytoplasm</location>
    </subcellularLocation>
</comment>
<dbReference type="InterPro" id="IPR020536">
    <property type="entry name" value="ThiI_AANH"/>
</dbReference>
<comment type="catalytic activity">
    <reaction evidence="8">
        <text>[ThiS sulfur-carrier protein]-C-terminal Gly-Gly-AMP + S-sulfanyl-L-cysteinyl-[cysteine desulfurase] + AH2 = [ThiS sulfur-carrier protein]-C-terminal-Gly-aminoethanethioate + L-cysteinyl-[cysteine desulfurase] + A + AMP + 2 H(+)</text>
        <dbReference type="Rhea" id="RHEA:43340"/>
        <dbReference type="Rhea" id="RHEA-COMP:12157"/>
        <dbReference type="Rhea" id="RHEA-COMP:12158"/>
        <dbReference type="Rhea" id="RHEA-COMP:12910"/>
        <dbReference type="Rhea" id="RHEA-COMP:19908"/>
        <dbReference type="ChEBI" id="CHEBI:13193"/>
        <dbReference type="ChEBI" id="CHEBI:15378"/>
        <dbReference type="ChEBI" id="CHEBI:17499"/>
        <dbReference type="ChEBI" id="CHEBI:29950"/>
        <dbReference type="ChEBI" id="CHEBI:61963"/>
        <dbReference type="ChEBI" id="CHEBI:90618"/>
        <dbReference type="ChEBI" id="CHEBI:232372"/>
        <dbReference type="ChEBI" id="CHEBI:456215"/>
    </reaction>
</comment>
<comment type="function">
    <text evidence="8">Catalyzes the ATP-dependent transfer of a sulfur to tRNA to produce 4-thiouridine in position 8 of tRNAs, which functions as a near-UV photosensor. Also catalyzes the transfer of sulfur to the sulfur carrier protein ThiS, forming ThiS-thiocarboxylate. This is a step in the synthesis of thiazole, in the thiamine biosynthesis pathway. The sulfur is donated as persulfide by IscS.</text>
</comment>
<gene>
    <name evidence="8" type="primary">thiI</name>
    <name evidence="10" type="ORF">ACFQGB_12555</name>
</gene>
<evidence type="ECO:0000256" key="5">
    <source>
        <dbReference type="ARBA" id="ARBA00022840"/>
    </source>
</evidence>
<dbReference type="PROSITE" id="PS51165">
    <property type="entry name" value="THUMP"/>
    <property type="match status" value="1"/>
</dbReference>
<evidence type="ECO:0000313" key="10">
    <source>
        <dbReference type="EMBL" id="MFC6953696.1"/>
    </source>
</evidence>
<dbReference type="PANTHER" id="PTHR43209:SF1">
    <property type="entry name" value="TRNA SULFURTRANSFERASE"/>
    <property type="match status" value="1"/>
</dbReference>
<evidence type="ECO:0000313" key="11">
    <source>
        <dbReference type="Proteomes" id="UP001596395"/>
    </source>
</evidence>
<keyword evidence="6 8" id="KW-0694">RNA-binding</keyword>
<proteinExistence type="inferred from homology"/>
<dbReference type="Pfam" id="PF02568">
    <property type="entry name" value="ThiI"/>
    <property type="match status" value="1"/>
</dbReference>
<reference evidence="10 11" key="1">
    <citation type="journal article" date="2019" name="Int. J. Syst. Evol. Microbiol.">
        <title>The Global Catalogue of Microorganisms (GCM) 10K type strain sequencing project: providing services to taxonomists for standard genome sequencing and annotation.</title>
        <authorList>
            <consortium name="The Broad Institute Genomics Platform"/>
            <consortium name="The Broad Institute Genome Sequencing Center for Infectious Disease"/>
            <person name="Wu L."/>
            <person name="Ma J."/>
        </authorList>
    </citation>
    <scope>NUCLEOTIDE SEQUENCE [LARGE SCALE GENOMIC DNA]</scope>
    <source>
        <strain evidence="10 11">GX26</strain>
    </source>
</reference>
<comment type="caution">
    <text evidence="8">Lacks conserved residue(s) required for the propagation of feature annotation.</text>
</comment>
<dbReference type="GO" id="GO:0005737">
    <property type="term" value="C:cytoplasm"/>
    <property type="evidence" value="ECO:0007669"/>
    <property type="project" value="UniProtKB-SubCell"/>
</dbReference>
<keyword evidence="5 8" id="KW-0067">ATP-binding</keyword>
<dbReference type="GO" id="GO:0140741">
    <property type="term" value="F:tRNA-uracil-4 sulfurtransferase activity"/>
    <property type="evidence" value="ECO:0007669"/>
    <property type="project" value="UniProtKB-EC"/>
</dbReference>
<dbReference type="Proteomes" id="UP001596395">
    <property type="component" value="Unassembled WGS sequence"/>
</dbReference>
<protein>
    <recommendedName>
        <fullName evidence="8">Probable tRNA sulfurtransferase</fullName>
        <ecNumber evidence="8">2.8.1.4</ecNumber>
    </recommendedName>
    <alternativeName>
        <fullName evidence="8">Sulfur carrier protein ThiS sulfurtransferase</fullName>
    </alternativeName>
    <alternativeName>
        <fullName evidence="8">Thiamine biosynthesis protein ThiI</fullName>
    </alternativeName>
    <alternativeName>
        <fullName evidence="8">tRNA 4-thiouridine synthase</fullName>
    </alternativeName>
</protein>
<dbReference type="InterPro" id="IPR014729">
    <property type="entry name" value="Rossmann-like_a/b/a_fold"/>
</dbReference>
<keyword evidence="1 8" id="KW-0963">Cytoplasm</keyword>
<evidence type="ECO:0000256" key="3">
    <source>
        <dbReference type="ARBA" id="ARBA00022679"/>
    </source>
</evidence>
<keyword evidence="11" id="KW-1185">Reference proteome</keyword>
<evidence type="ECO:0000259" key="9">
    <source>
        <dbReference type="PROSITE" id="PS51165"/>
    </source>
</evidence>
<organism evidence="10 11">
    <name type="scientific">Halorubellus litoreus</name>
    <dbReference type="NCBI Taxonomy" id="755308"/>
    <lineage>
        <taxon>Archaea</taxon>
        <taxon>Methanobacteriati</taxon>
        <taxon>Methanobacteriota</taxon>
        <taxon>Stenosarchaea group</taxon>
        <taxon>Halobacteria</taxon>
        <taxon>Halobacteriales</taxon>
        <taxon>Halorubellaceae</taxon>
        <taxon>Halorubellus</taxon>
    </lineage>
</organism>
<feature type="binding site" evidence="8">
    <location>
        <position position="274"/>
    </location>
    <ligand>
        <name>ATP</name>
        <dbReference type="ChEBI" id="CHEBI:30616"/>
    </ligand>
</feature>
<dbReference type="SMART" id="SM00981">
    <property type="entry name" value="THUMP"/>
    <property type="match status" value="1"/>
</dbReference>
<dbReference type="EMBL" id="JBHSXN010000002">
    <property type="protein sequence ID" value="MFC6953696.1"/>
    <property type="molecule type" value="Genomic_DNA"/>
</dbReference>
<evidence type="ECO:0000256" key="7">
    <source>
        <dbReference type="ARBA" id="ARBA00022977"/>
    </source>
</evidence>
<keyword evidence="3 8" id="KW-0808">Transferase</keyword>
<dbReference type="PANTHER" id="PTHR43209">
    <property type="entry name" value="TRNA SULFURTRANSFERASE"/>
    <property type="match status" value="1"/>
</dbReference>
<evidence type="ECO:0000256" key="4">
    <source>
        <dbReference type="ARBA" id="ARBA00022741"/>
    </source>
</evidence>
<feature type="binding site" evidence="8">
    <location>
        <position position="296"/>
    </location>
    <ligand>
        <name>ATP</name>
        <dbReference type="ChEBI" id="CHEBI:30616"/>
    </ligand>
</feature>
<dbReference type="InterPro" id="IPR050102">
    <property type="entry name" value="tRNA_sulfurtransferase_ThiI"/>
</dbReference>
<feature type="binding site" evidence="8">
    <location>
        <position position="305"/>
    </location>
    <ligand>
        <name>ATP</name>
        <dbReference type="ChEBI" id="CHEBI:30616"/>
    </ligand>
</feature>
<dbReference type="GO" id="GO:0000049">
    <property type="term" value="F:tRNA binding"/>
    <property type="evidence" value="ECO:0007669"/>
    <property type="project" value="UniProtKB-UniRule"/>
</dbReference>
<accession>A0ABD5VIC4</accession>
<dbReference type="GO" id="GO:0009228">
    <property type="term" value="P:thiamine biosynthetic process"/>
    <property type="evidence" value="ECO:0007669"/>
    <property type="project" value="UniProtKB-KW"/>
</dbReference>
<dbReference type="RefSeq" id="WP_336350649.1">
    <property type="nucleotide sequence ID" value="NZ_JAZAQL010000002.1"/>
</dbReference>
<dbReference type="AlphaFoldDB" id="A0ABD5VIC4"/>
<dbReference type="GO" id="GO:0034227">
    <property type="term" value="P:tRNA thio-modification"/>
    <property type="evidence" value="ECO:0007669"/>
    <property type="project" value="UniProtKB-UniRule"/>
</dbReference>
<comment type="similarity">
    <text evidence="8">Belongs to the ThiI family.</text>
</comment>
<dbReference type="EC" id="2.8.1.4" evidence="8"/>
<dbReference type="HAMAP" id="MF_00021">
    <property type="entry name" value="ThiI"/>
    <property type="match status" value="1"/>
</dbReference>
<dbReference type="InterPro" id="IPR003720">
    <property type="entry name" value="tRNA_STrfase"/>
</dbReference>
<feature type="binding site" evidence="8">
    <location>
        <begin position="191"/>
        <end position="192"/>
    </location>
    <ligand>
        <name>ATP</name>
        <dbReference type="ChEBI" id="CHEBI:30616"/>
    </ligand>
</feature>
<dbReference type="SUPFAM" id="SSF143437">
    <property type="entry name" value="THUMP domain-like"/>
    <property type="match status" value="1"/>
</dbReference>
<dbReference type="Pfam" id="PF02926">
    <property type="entry name" value="THUMP"/>
    <property type="match status" value="1"/>
</dbReference>
<comment type="pathway">
    <text evidence="8">Cofactor biosynthesis; thiamine diphosphate biosynthesis.</text>
</comment>
<dbReference type="Gene3D" id="3.40.50.620">
    <property type="entry name" value="HUPs"/>
    <property type="match status" value="1"/>
</dbReference>
<evidence type="ECO:0000256" key="1">
    <source>
        <dbReference type="ARBA" id="ARBA00022490"/>
    </source>
</evidence>
<feature type="domain" description="THUMP" evidence="9">
    <location>
        <begin position="65"/>
        <end position="173"/>
    </location>
</feature>
<evidence type="ECO:0000256" key="8">
    <source>
        <dbReference type="HAMAP-Rule" id="MF_00021"/>
    </source>
</evidence>
<comment type="catalytic activity">
    <reaction evidence="8">
        <text>[ThiI sulfur-carrier protein]-S-sulfanyl-L-cysteine + a uridine in tRNA + 2 reduced [2Fe-2S]-[ferredoxin] + ATP + H(+) = [ThiI sulfur-carrier protein]-L-cysteine + a 4-thiouridine in tRNA + 2 oxidized [2Fe-2S]-[ferredoxin] + AMP + diphosphate</text>
        <dbReference type="Rhea" id="RHEA:24176"/>
        <dbReference type="Rhea" id="RHEA-COMP:10000"/>
        <dbReference type="Rhea" id="RHEA-COMP:10001"/>
        <dbReference type="Rhea" id="RHEA-COMP:13337"/>
        <dbReference type="Rhea" id="RHEA-COMP:13338"/>
        <dbReference type="Rhea" id="RHEA-COMP:13339"/>
        <dbReference type="Rhea" id="RHEA-COMP:13340"/>
        <dbReference type="ChEBI" id="CHEBI:15378"/>
        <dbReference type="ChEBI" id="CHEBI:29950"/>
        <dbReference type="ChEBI" id="CHEBI:30616"/>
        <dbReference type="ChEBI" id="CHEBI:33019"/>
        <dbReference type="ChEBI" id="CHEBI:33737"/>
        <dbReference type="ChEBI" id="CHEBI:33738"/>
        <dbReference type="ChEBI" id="CHEBI:61963"/>
        <dbReference type="ChEBI" id="CHEBI:65315"/>
        <dbReference type="ChEBI" id="CHEBI:136798"/>
        <dbReference type="ChEBI" id="CHEBI:456215"/>
        <dbReference type="EC" id="2.8.1.4"/>
    </reaction>
</comment>
<dbReference type="InterPro" id="IPR004114">
    <property type="entry name" value="THUMP_dom"/>
</dbReference>
<dbReference type="SUPFAM" id="SSF52402">
    <property type="entry name" value="Adenine nucleotide alpha hydrolases-like"/>
    <property type="match status" value="1"/>
</dbReference>
<dbReference type="Pfam" id="PF22025">
    <property type="entry name" value="ThiI_fer"/>
    <property type="match status" value="1"/>
</dbReference>
<evidence type="ECO:0000256" key="6">
    <source>
        <dbReference type="ARBA" id="ARBA00022884"/>
    </source>
</evidence>
<keyword evidence="7 8" id="KW-0784">Thiamine biosynthesis</keyword>
<name>A0ABD5VIC4_9EURY</name>
<dbReference type="InterPro" id="IPR049962">
    <property type="entry name" value="THUMP_ThiI"/>
</dbReference>
<dbReference type="GO" id="GO:0009229">
    <property type="term" value="P:thiamine diphosphate biosynthetic process"/>
    <property type="evidence" value="ECO:0007669"/>
    <property type="project" value="UniProtKB-UniRule"/>
</dbReference>
<comment type="caution">
    <text evidence="10">The sequence shown here is derived from an EMBL/GenBank/DDBJ whole genome shotgun (WGS) entry which is preliminary data.</text>
</comment>
<dbReference type="Gene3D" id="3.30.2130.30">
    <property type="match status" value="1"/>
</dbReference>
<keyword evidence="4 8" id="KW-0547">Nucleotide-binding</keyword>
<keyword evidence="2 8" id="KW-0820">tRNA-binding</keyword>
<dbReference type="CDD" id="cd11716">
    <property type="entry name" value="THUMP_ThiI"/>
    <property type="match status" value="1"/>
</dbReference>
<dbReference type="InterPro" id="IPR054173">
    <property type="entry name" value="ThiI_fer"/>
</dbReference>
<dbReference type="GO" id="GO:0005524">
    <property type="term" value="F:ATP binding"/>
    <property type="evidence" value="ECO:0007669"/>
    <property type="project" value="UniProtKB-UniRule"/>
</dbReference>
<sequence length="398" mass="42054">MQPPGADVVLVRHGDMGSKSRGVKRDMEHRLGENLRAVLDDRDLAGDVELTWSRPRVHTTEGDVAAVAEAAADTFGVVSASPALSVDSELDGICDALAATASEVYDGGAFAVDARRSDRSLPFDSEDVQREGGQAVWDAAEAAGVDPAVDLDDPDVTFGVEVREETTFVYTETVDGVGGLPLGTQAPLVVLVSGGIDSPIAAFEVMKRGSPIIPVYVDLGDYGGPDHRARAVQTVRDLARYAPNHVDETWVVPGGDAVAHLVATMDRGRMLAHRRFLLLVGEAVAETVGAAGVVTGEAIGQKSSQTTSNLAVTDAVTTLPVHRPLLTWDKHDITALARDVGTFADSTIDAGCNRIVPDEPVVDGSLDQIRDLEPDDLASRARDAVGRAERVPLDRNTS</sequence>
<evidence type="ECO:0000256" key="2">
    <source>
        <dbReference type="ARBA" id="ARBA00022555"/>
    </source>
</evidence>